<dbReference type="RefSeq" id="WP_283175406.1">
    <property type="nucleotide sequence ID" value="NZ_JAPNOA010000059.1"/>
</dbReference>
<keyword evidence="2" id="KW-1185">Reference proteome</keyword>
<gene>
    <name evidence="1" type="ORF">OUO13_18645</name>
</gene>
<sequence>MDRSVCANLWLAIFAVFEMQRSAMKCRLCFSTLDMGTYGGNLMIIVNVAPTLMPRLAVNRHGLLETGNAAPMLFAVDRFSPSQLGSWSGFLMDTDFGSRLLLVHEASGLPLVMPVSHHFRHLDWEFYECLLNMLKRVYLDDRRWEWVRGQIHALSFRRGRTCLPLSRQRQICRTLGFVLRDVPEWAGQQKNPDPAILSLDLLARLNPDPERRKDEWMHDFLTSLGVPQRVMLA</sequence>
<protein>
    <submittedName>
        <fullName evidence="1">Uncharacterized protein</fullName>
    </submittedName>
</protein>
<name>A0A9X3EMY9_9GAMM</name>
<dbReference type="AlphaFoldDB" id="A0A9X3EMY9"/>
<dbReference type="Proteomes" id="UP001150830">
    <property type="component" value="Unassembled WGS sequence"/>
</dbReference>
<organism evidence="1 2">
    <name type="scientific">Parathalassolituus penaei</name>
    <dbReference type="NCBI Taxonomy" id="2997323"/>
    <lineage>
        <taxon>Bacteria</taxon>
        <taxon>Pseudomonadati</taxon>
        <taxon>Pseudomonadota</taxon>
        <taxon>Gammaproteobacteria</taxon>
        <taxon>Oceanospirillales</taxon>
        <taxon>Oceanospirillaceae</taxon>
        <taxon>Parathalassolituus</taxon>
    </lineage>
</organism>
<dbReference type="EMBL" id="JAPNOA010000059">
    <property type="protein sequence ID" value="MCY0967201.1"/>
    <property type="molecule type" value="Genomic_DNA"/>
</dbReference>
<evidence type="ECO:0000313" key="1">
    <source>
        <dbReference type="EMBL" id="MCY0967201.1"/>
    </source>
</evidence>
<reference evidence="1" key="1">
    <citation type="submission" date="2022-11" db="EMBL/GenBank/DDBJ databases">
        <title>Parathalassolutuus dongxingensis gen. nov., sp. nov., a novel member of family Oceanospirillaceae isolated from a coastal shrimp pond in Guangxi, China.</title>
        <authorList>
            <person name="Chen H."/>
        </authorList>
    </citation>
    <scope>NUCLEOTIDE SEQUENCE</scope>
    <source>
        <strain evidence="1">G-43</strain>
    </source>
</reference>
<accession>A0A9X3EMY9</accession>
<evidence type="ECO:0000313" key="2">
    <source>
        <dbReference type="Proteomes" id="UP001150830"/>
    </source>
</evidence>
<proteinExistence type="predicted"/>
<comment type="caution">
    <text evidence="1">The sequence shown here is derived from an EMBL/GenBank/DDBJ whole genome shotgun (WGS) entry which is preliminary data.</text>
</comment>